<dbReference type="EMBL" id="MFLZ01000002">
    <property type="protein sequence ID" value="OGG80666.1"/>
    <property type="molecule type" value="Genomic_DNA"/>
</dbReference>
<dbReference type="Proteomes" id="UP000177372">
    <property type="component" value="Unassembled WGS sequence"/>
</dbReference>
<gene>
    <name evidence="1" type="ORF">A3A39_03160</name>
</gene>
<evidence type="ECO:0000313" key="2">
    <source>
        <dbReference type="Proteomes" id="UP000177372"/>
    </source>
</evidence>
<comment type="caution">
    <text evidence="1">The sequence shown here is derived from an EMBL/GenBank/DDBJ whole genome shotgun (WGS) entry which is preliminary data.</text>
</comment>
<dbReference type="STRING" id="1798512.A3A39_03160"/>
<organism evidence="1 2">
    <name type="scientific">Candidatus Kaiserbacteria bacterium RIFCSPLOWO2_01_FULL_54_13</name>
    <dbReference type="NCBI Taxonomy" id="1798512"/>
    <lineage>
        <taxon>Bacteria</taxon>
        <taxon>Candidatus Kaiseribacteriota</taxon>
    </lineage>
</organism>
<accession>A0A1F6F490</accession>
<reference evidence="1 2" key="1">
    <citation type="journal article" date="2016" name="Nat. Commun.">
        <title>Thousands of microbial genomes shed light on interconnected biogeochemical processes in an aquifer system.</title>
        <authorList>
            <person name="Anantharaman K."/>
            <person name="Brown C.T."/>
            <person name="Hug L.A."/>
            <person name="Sharon I."/>
            <person name="Castelle C.J."/>
            <person name="Probst A.J."/>
            <person name="Thomas B.C."/>
            <person name="Singh A."/>
            <person name="Wilkins M.J."/>
            <person name="Karaoz U."/>
            <person name="Brodie E.L."/>
            <person name="Williams K.H."/>
            <person name="Hubbard S.S."/>
            <person name="Banfield J.F."/>
        </authorList>
    </citation>
    <scope>NUCLEOTIDE SEQUENCE [LARGE SCALE GENOMIC DNA]</scope>
</reference>
<sequence>MTPEELRKQLDVLLEAGDEKALERFVLDHFTEFPEDVQGKLALSFYTDALEKEAADGKVMDIQEKGLETMRKLKEMKEALSSKEEKKS</sequence>
<dbReference type="AlphaFoldDB" id="A0A1F6F490"/>
<protein>
    <submittedName>
        <fullName evidence="1">Uncharacterized protein</fullName>
    </submittedName>
</protein>
<proteinExistence type="predicted"/>
<name>A0A1F6F490_9BACT</name>
<evidence type="ECO:0000313" key="1">
    <source>
        <dbReference type="EMBL" id="OGG80666.1"/>
    </source>
</evidence>